<evidence type="ECO:0000313" key="2">
    <source>
        <dbReference type="Proteomes" id="UP001418222"/>
    </source>
</evidence>
<dbReference type="GO" id="GO:0004848">
    <property type="term" value="F:ureidoglycolate hydrolase activity"/>
    <property type="evidence" value="ECO:0007669"/>
    <property type="project" value="InterPro"/>
</dbReference>
<comment type="caution">
    <text evidence="1">The sequence shown here is derived from an EMBL/GenBank/DDBJ whole genome shotgun (WGS) entry which is preliminary data.</text>
</comment>
<dbReference type="PANTHER" id="PTHR35721:SF1">
    <property type="entry name" value="UREIDOGLYCOLATE HYDROLASE"/>
    <property type="match status" value="1"/>
</dbReference>
<evidence type="ECO:0008006" key="3">
    <source>
        <dbReference type="Google" id="ProtNLM"/>
    </source>
</evidence>
<dbReference type="PANTHER" id="PTHR35721">
    <property type="entry name" value="UREIDOGLYCOLATE HYDROLASE"/>
    <property type="match status" value="1"/>
</dbReference>
<dbReference type="AlphaFoldDB" id="A0AAP0BDR0"/>
<sequence>MLAAISSHRLQLCPIFSPFRRVKMTSSSFDAVKAAKTIKLKPLDATPASFANFGQVISASHDRQEFGPQDAQLDLHRGTPRFYIMHIEDRELSFSKITHHASVTQCLGSASGEEWYLGVAKPSILEGAEFDNGDLKTPTQSRCGHTYVPPHPDNVYMFRVTGTKFLKLNRGTWHAGPLFKRKSMDFYNLELSDTNVVDHTTHDFLKNDGVVFLVEEDC</sequence>
<dbReference type="EMBL" id="JBBWWQ010000011">
    <property type="protein sequence ID" value="KAK8936188.1"/>
    <property type="molecule type" value="Genomic_DNA"/>
</dbReference>
<evidence type="ECO:0000313" key="1">
    <source>
        <dbReference type="EMBL" id="KAK8936188.1"/>
    </source>
</evidence>
<gene>
    <name evidence="1" type="ORF">KSP39_PZI013359</name>
</gene>
<keyword evidence="2" id="KW-1185">Reference proteome</keyword>
<accession>A0AAP0BDR0</accession>
<organism evidence="1 2">
    <name type="scientific">Platanthera zijinensis</name>
    <dbReference type="NCBI Taxonomy" id="2320716"/>
    <lineage>
        <taxon>Eukaryota</taxon>
        <taxon>Viridiplantae</taxon>
        <taxon>Streptophyta</taxon>
        <taxon>Embryophyta</taxon>
        <taxon>Tracheophyta</taxon>
        <taxon>Spermatophyta</taxon>
        <taxon>Magnoliopsida</taxon>
        <taxon>Liliopsida</taxon>
        <taxon>Asparagales</taxon>
        <taxon>Orchidaceae</taxon>
        <taxon>Orchidoideae</taxon>
        <taxon>Orchideae</taxon>
        <taxon>Orchidinae</taxon>
        <taxon>Platanthera</taxon>
    </lineage>
</organism>
<dbReference type="Gene3D" id="2.60.120.480">
    <property type="entry name" value="Ureidoglycolate hydrolase"/>
    <property type="match status" value="1"/>
</dbReference>
<dbReference type="Proteomes" id="UP001418222">
    <property type="component" value="Unassembled WGS sequence"/>
</dbReference>
<name>A0AAP0BDR0_9ASPA</name>
<proteinExistence type="predicted"/>
<dbReference type="SUPFAM" id="SSF51182">
    <property type="entry name" value="RmlC-like cupins"/>
    <property type="match status" value="1"/>
</dbReference>
<dbReference type="InterPro" id="IPR011051">
    <property type="entry name" value="RmlC_Cupin_sf"/>
</dbReference>
<reference evidence="1 2" key="1">
    <citation type="journal article" date="2022" name="Nat. Plants">
        <title>Genomes of leafy and leafless Platanthera orchids illuminate the evolution of mycoheterotrophy.</title>
        <authorList>
            <person name="Li M.H."/>
            <person name="Liu K.W."/>
            <person name="Li Z."/>
            <person name="Lu H.C."/>
            <person name="Ye Q.L."/>
            <person name="Zhang D."/>
            <person name="Wang J.Y."/>
            <person name="Li Y.F."/>
            <person name="Zhong Z.M."/>
            <person name="Liu X."/>
            <person name="Yu X."/>
            <person name="Liu D.K."/>
            <person name="Tu X.D."/>
            <person name="Liu B."/>
            <person name="Hao Y."/>
            <person name="Liao X.Y."/>
            <person name="Jiang Y.T."/>
            <person name="Sun W.H."/>
            <person name="Chen J."/>
            <person name="Chen Y.Q."/>
            <person name="Ai Y."/>
            <person name="Zhai J.W."/>
            <person name="Wu S.S."/>
            <person name="Zhou Z."/>
            <person name="Hsiao Y.Y."/>
            <person name="Wu W.L."/>
            <person name="Chen Y.Y."/>
            <person name="Lin Y.F."/>
            <person name="Hsu J.L."/>
            <person name="Li C.Y."/>
            <person name="Wang Z.W."/>
            <person name="Zhao X."/>
            <person name="Zhong W.Y."/>
            <person name="Ma X.K."/>
            <person name="Ma L."/>
            <person name="Huang J."/>
            <person name="Chen G.Z."/>
            <person name="Huang M.Z."/>
            <person name="Huang L."/>
            <person name="Peng D.H."/>
            <person name="Luo Y.B."/>
            <person name="Zou S.Q."/>
            <person name="Chen S.P."/>
            <person name="Lan S."/>
            <person name="Tsai W.C."/>
            <person name="Van de Peer Y."/>
            <person name="Liu Z.J."/>
        </authorList>
    </citation>
    <scope>NUCLEOTIDE SEQUENCE [LARGE SCALE GENOMIC DNA]</scope>
    <source>
        <strain evidence="1">Lor287</strain>
    </source>
</reference>
<dbReference type="InterPro" id="IPR024060">
    <property type="entry name" value="Ureidoglycolate_lyase_dom_sf"/>
</dbReference>
<protein>
    <recommendedName>
        <fullName evidence="3">Ureidoglycolate hydrolase</fullName>
    </recommendedName>
</protein>